<reference evidence="2" key="1">
    <citation type="submission" date="2023-01" db="EMBL/GenBank/DDBJ databases">
        <title>The growth and conidiation of Purpureocillium lavendulum are regulated by nitrogen source and histone H3K14 acetylation.</title>
        <authorList>
            <person name="Tang P."/>
            <person name="Han J."/>
            <person name="Zhang C."/>
            <person name="Tang P."/>
            <person name="Qi F."/>
            <person name="Zhang K."/>
            <person name="Liang L."/>
        </authorList>
    </citation>
    <scope>NUCLEOTIDE SEQUENCE</scope>
    <source>
        <strain evidence="2">YMF1.00683</strain>
    </source>
</reference>
<dbReference type="Proteomes" id="UP001163105">
    <property type="component" value="Unassembled WGS sequence"/>
</dbReference>
<proteinExistence type="predicted"/>
<feature type="compositionally biased region" description="Basic and acidic residues" evidence="1">
    <location>
        <begin position="131"/>
        <end position="141"/>
    </location>
</feature>
<dbReference type="EMBL" id="JAQHRD010000008">
    <property type="protein sequence ID" value="KAJ6438571.1"/>
    <property type="molecule type" value="Genomic_DNA"/>
</dbReference>
<evidence type="ECO:0000313" key="2">
    <source>
        <dbReference type="EMBL" id="KAJ6438571.1"/>
    </source>
</evidence>
<gene>
    <name evidence="2" type="ORF">O9K51_09164</name>
</gene>
<keyword evidence="3" id="KW-1185">Reference proteome</keyword>
<evidence type="ECO:0000256" key="1">
    <source>
        <dbReference type="SAM" id="MobiDB-lite"/>
    </source>
</evidence>
<comment type="caution">
    <text evidence="2">The sequence shown here is derived from an EMBL/GenBank/DDBJ whole genome shotgun (WGS) entry which is preliminary data.</text>
</comment>
<feature type="region of interest" description="Disordered" evidence="1">
    <location>
        <begin position="131"/>
        <end position="150"/>
    </location>
</feature>
<name>A0AB34FIB7_9HYPO</name>
<protein>
    <submittedName>
        <fullName evidence="2">Uncharacterized protein</fullName>
    </submittedName>
</protein>
<dbReference type="AlphaFoldDB" id="A0AB34FIB7"/>
<organism evidence="2 3">
    <name type="scientific">Purpureocillium lavendulum</name>
    <dbReference type="NCBI Taxonomy" id="1247861"/>
    <lineage>
        <taxon>Eukaryota</taxon>
        <taxon>Fungi</taxon>
        <taxon>Dikarya</taxon>
        <taxon>Ascomycota</taxon>
        <taxon>Pezizomycotina</taxon>
        <taxon>Sordariomycetes</taxon>
        <taxon>Hypocreomycetidae</taxon>
        <taxon>Hypocreales</taxon>
        <taxon>Ophiocordycipitaceae</taxon>
        <taxon>Purpureocillium</taxon>
    </lineage>
</organism>
<sequence>MKFEPAINQSGEIKTFVFLRPAATNRQTCLQLPHTVSPPYRETAHPSPSPLQAELFDVVDPGISRSGSGLSHESFMPPFAAAGKTMLSKLGPRLPFLEDGELVKDAYYARASPQATPWYVDVVSASAFGDDERSLGRDKGKPLQPGPSPIPTCMQMHWTEIRSVRANVSVMTLAVVSRCTMAIADARREAVGQGNPYGRS</sequence>
<accession>A0AB34FIB7</accession>
<evidence type="ECO:0000313" key="3">
    <source>
        <dbReference type="Proteomes" id="UP001163105"/>
    </source>
</evidence>